<organism evidence="1 2">
    <name type="scientific">Clostridium algidicarnis</name>
    <dbReference type="NCBI Taxonomy" id="37659"/>
    <lineage>
        <taxon>Bacteria</taxon>
        <taxon>Bacillati</taxon>
        <taxon>Bacillota</taxon>
        <taxon>Clostridia</taxon>
        <taxon>Eubacteriales</taxon>
        <taxon>Clostridiaceae</taxon>
        <taxon>Clostridium</taxon>
    </lineage>
</organism>
<evidence type="ECO:0000313" key="2">
    <source>
        <dbReference type="Proteomes" id="UP000740830"/>
    </source>
</evidence>
<dbReference type="RefSeq" id="WP_216132520.1">
    <property type="nucleotide sequence ID" value="NZ_JAHLDG010000019.1"/>
</dbReference>
<proteinExistence type="predicted"/>
<dbReference type="Proteomes" id="UP000740830">
    <property type="component" value="Unassembled WGS sequence"/>
</dbReference>
<reference evidence="1 2" key="1">
    <citation type="submission" date="2021-06" db="EMBL/GenBank/DDBJ databases">
        <title>Clostridia strains as spoilage organisms.</title>
        <authorList>
            <person name="Wambui J."/>
            <person name="Stephan R."/>
            <person name="Stevens M.J.A."/>
        </authorList>
    </citation>
    <scope>NUCLEOTIDE SEQUENCE [LARGE SCALE GENOMIC DNA]</scope>
    <source>
        <strain evidence="1 2">CM013</strain>
    </source>
</reference>
<comment type="caution">
    <text evidence="1">The sequence shown here is derived from an EMBL/GenBank/DDBJ whole genome shotgun (WGS) entry which is preliminary data.</text>
</comment>
<keyword evidence="2" id="KW-1185">Reference proteome</keyword>
<name>A0ABS6C591_9CLOT</name>
<sequence>MDFTYEAYVELIKLLKDKGYDFCSYLNYDKYKKTVIFRHDIDNSLEKALEIAKIEHENNITSTFFVLLSTNFYNVFSKESNDILKEIIALGHEIGLHFDEKRYEISSIKELEYWVVKESKVLEEALGEKVKSVSMHRPSKWILENDIYFEGIINSYSKKFLSDFKYLSDSRMHWREDVIAIVDSEVYDRLHILTHAFWYADNNENMEEKLKKFIGDARKERYYYLKDNIRDIEEIISEFNKKD</sequence>
<protein>
    <recommendedName>
        <fullName evidence="3">Polysaccharide deacetylase</fullName>
    </recommendedName>
</protein>
<evidence type="ECO:0008006" key="3">
    <source>
        <dbReference type="Google" id="ProtNLM"/>
    </source>
</evidence>
<dbReference type="EMBL" id="JAHLDG010000019">
    <property type="protein sequence ID" value="MBU3220662.1"/>
    <property type="molecule type" value="Genomic_DNA"/>
</dbReference>
<accession>A0ABS6C591</accession>
<evidence type="ECO:0000313" key="1">
    <source>
        <dbReference type="EMBL" id="MBU3220662.1"/>
    </source>
</evidence>
<gene>
    <name evidence="1" type="ORF">KPL27_11270</name>
</gene>